<dbReference type="AlphaFoldDB" id="Q1IYC6"/>
<evidence type="ECO:0000313" key="1">
    <source>
        <dbReference type="EMBL" id="ABF45758.1"/>
    </source>
</evidence>
<dbReference type="RefSeq" id="WP_011530592.1">
    <property type="nucleotide sequence ID" value="NC_008025.1"/>
</dbReference>
<sequence>MPVSFEFISLTRGGVTLSGFVSGADLNRIESGQECLVVMHDVTRDGAPLGRLVGLFRGGELTTQVPVWGAVRA</sequence>
<dbReference type="KEGG" id="dge:Dgeo_1463"/>
<evidence type="ECO:0000313" key="2">
    <source>
        <dbReference type="Proteomes" id="UP000002431"/>
    </source>
</evidence>
<name>Q1IYC6_DEIGD</name>
<organism evidence="1 2">
    <name type="scientific">Deinococcus geothermalis (strain DSM 11300 / CIP 105573 / AG-3a)</name>
    <dbReference type="NCBI Taxonomy" id="319795"/>
    <lineage>
        <taxon>Bacteria</taxon>
        <taxon>Thermotogati</taxon>
        <taxon>Deinococcota</taxon>
        <taxon>Deinococci</taxon>
        <taxon>Deinococcales</taxon>
        <taxon>Deinococcaceae</taxon>
        <taxon>Deinococcus</taxon>
    </lineage>
</organism>
<proteinExistence type="predicted"/>
<dbReference type="Proteomes" id="UP000002431">
    <property type="component" value="Chromosome"/>
</dbReference>
<dbReference type="HOGENOM" id="CLU_2698510_0_0_0"/>
<accession>Q1IYC6</accession>
<protein>
    <submittedName>
        <fullName evidence="1">Uncharacterized protein</fullName>
    </submittedName>
</protein>
<dbReference type="EMBL" id="CP000359">
    <property type="protein sequence ID" value="ABF45758.1"/>
    <property type="molecule type" value="Genomic_DNA"/>
</dbReference>
<gene>
    <name evidence="1" type="ordered locus">Dgeo_1463</name>
</gene>
<keyword evidence="2" id="KW-1185">Reference proteome</keyword>
<reference evidence="1" key="1">
    <citation type="submission" date="2006-04" db="EMBL/GenBank/DDBJ databases">
        <title>Complete sequence of chromosome of Deinococcus geothermalis DSM 11300.</title>
        <authorList>
            <consortium name="US DOE Joint Genome Institute"/>
            <person name="Copeland A."/>
            <person name="Lucas S."/>
            <person name="Lapidus A."/>
            <person name="Barry K."/>
            <person name="Detter J.C."/>
            <person name="Glavina del Rio T."/>
            <person name="Hammon N."/>
            <person name="Israni S."/>
            <person name="Dalin E."/>
            <person name="Tice H."/>
            <person name="Pitluck S."/>
            <person name="Brettin T."/>
            <person name="Bruce D."/>
            <person name="Han C."/>
            <person name="Tapia R."/>
            <person name="Saunders E."/>
            <person name="Gilna P."/>
            <person name="Schmutz J."/>
            <person name="Larimer F."/>
            <person name="Land M."/>
            <person name="Hauser L."/>
            <person name="Kyrpides N."/>
            <person name="Kim E."/>
            <person name="Daly M.J."/>
            <person name="Fredrickson J.K."/>
            <person name="Makarova K.S."/>
            <person name="Gaidamakova E.K."/>
            <person name="Zhai M."/>
            <person name="Richardson P."/>
        </authorList>
    </citation>
    <scope>NUCLEOTIDE SEQUENCE</scope>
    <source>
        <strain evidence="1">DSM 11300</strain>
    </source>
</reference>